<dbReference type="EMBL" id="KN831776">
    <property type="protein sequence ID" value="KIM43035.1"/>
    <property type="molecule type" value="Genomic_DNA"/>
</dbReference>
<keyword evidence="1" id="KW-1133">Transmembrane helix</keyword>
<evidence type="ECO:0000256" key="1">
    <source>
        <dbReference type="SAM" id="Phobius"/>
    </source>
</evidence>
<proteinExistence type="predicted"/>
<keyword evidence="1" id="KW-0472">Membrane</keyword>
<organism evidence="2 3">
    <name type="scientific">Hebeloma cylindrosporum</name>
    <dbReference type="NCBI Taxonomy" id="76867"/>
    <lineage>
        <taxon>Eukaryota</taxon>
        <taxon>Fungi</taxon>
        <taxon>Dikarya</taxon>
        <taxon>Basidiomycota</taxon>
        <taxon>Agaricomycotina</taxon>
        <taxon>Agaricomycetes</taxon>
        <taxon>Agaricomycetidae</taxon>
        <taxon>Agaricales</taxon>
        <taxon>Agaricineae</taxon>
        <taxon>Hymenogastraceae</taxon>
        <taxon>Hebeloma</taxon>
    </lineage>
</organism>
<sequence>MVSLSIQNTLGVASIGFSVSCAVFGILSTQVFVYFQRYPADRAIYKVLVSLRLAVP</sequence>
<reference evidence="2 3" key="1">
    <citation type="submission" date="2014-04" db="EMBL/GenBank/DDBJ databases">
        <authorList>
            <consortium name="DOE Joint Genome Institute"/>
            <person name="Kuo A."/>
            <person name="Gay G."/>
            <person name="Dore J."/>
            <person name="Kohler A."/>
            <person name="Nagy L.G."/>
            <person name="Floudas D."/>
            <person name="Copeland A."/>
            <person name="Barry K.W."/>
            <person name="Cichocki N."/>
            <person name="Veneault-Fourrey C."/>
            <person name="LaButti K."/>
            <person name="Lindquist E.A."/>
            <person name="Lipzen A."/>
            <person name="Lundell T."/>
            <person name="Morin E."/>
            <person name="Murat C."/>
            <person name="Sun H."/>
            <person name="Tunlid A."/>
            <person name="Henrissat B."/>
            <person name="Grigoriev I.V."/>
            <person name="Hibbett D.S."/>
            <person name="Martin F."/>
            <person name="Nordberg H.P."/>
            <person name="Cantor M.N."/>
            <person name="Hua S.X."/>
        </authorList>
    </citation>
    <scope>NUCLEOTIDE SEQUENCE [LARGE SCALE GENOMIC DNA]</scope>
    <source>
        <strain evidence="3">h7</strain>
    </source>
</reference>
<evidence type="ECO:0000313" key="3">
    <source>
        <dbReference type="Proteomes" id="UP000053424"/>
    </source>
</evidence>
<dbReference type="HOGENOM" id="CLU_3014405_0_0_1"/>
<feature type="transmembrane region" description="Helical" evidence="1">
    <location>
        <begin position="12"/>
        <end position="35"/>
    </location>
</feature>
<keyword evidence="1" id="KW-0812">Transmembrane</keyword>
<keyword evidence="3" id="KW-1185">Reference proteome</keyword>
<protein>
    <submittedName>
        <fullName evidence="2">Uncharacterized protein</fullName>
    </submittedName>
</protein>
<dbReference type="Proteomes" id="UP000053424">
    <property type="component" value="Unassembled WGS sequence"/>
</dbReference>
<dbReference type="STRING" id="686832.A0A0C3C262"/>
<name>A0A0C3C262_HEBCY</name>
<dbReference type="OrthoDB" id="3190888at2759"/>
<gene>
    <name evidence="2" type="ORF">M413DRAFT_69508</name>
</gene>
<accession>A0A0C3C262</accession>
<evidence type="ECO:0000313" key="2">
    <source>
        <dbReference type="EMBL" id="KIM43035.1"/>
    </source>
</evidence>
<dbReference type="AlphaFoldDB" id="A0A0C3C262"/>
<reference evidence="3" key="2">
    <citation type="submission" date="2015-01" db="EMBL/GenBank/DDBJ databases">
        <title>Evolutionary Origins and Diversification of the Mycorrhizal Mutualists.</title>
        <authorList>
            <consortium name="DOE Joint Genome Institute"/>
            <consortium name="Mycorrhizal Genomics Consortium"/>
            <person name="Kohler A."/>
            <person name="Kuo A."/>
            <person name="Nagy L.G."/>
            <person name="Floudas D."/>
            <person name="Copeland A."/>
            <person name="Barry K.W."/>
            <person name="Cichocki N."/>
            <person name="Veneault-Fourrey C."/>
            <person name="LaButti K."/>
            <person name="Lindquist E.A."/>
            <person name="Lipzen A."/>
            <person name="Lundell T."/>
            <person name="Morin E."/>
            <person name="Murat C."/>
            <person name="Riley R."/>
            <person name="Ohm R."/>
            <person name="Sun H."/>
            <person name="Tunlid A."/>
            <person name="Henrissat B."/>
            <person name="Grigoriev I.V."/>
            <person name="Hibbett D.S."/>
            <person name="Martin F."/>
        </authorList>
    </citation>
    <scope>NUCLEOTIDE SEQUENCE [LARGE SCALE GENOMIC DNA]</scope>
    <source>
        <strain evidence="3">h7</strain>
    </source>
</reference>